<evidence type="ECO:0000313" key="2">
    <source>
        <dbReference type="EMBL" id="MBB3674804.1"/>
    </source>
</evidence>
<comment type="caution">
    <text evidence="2">The sequence shown here is derived from an EMBL/GenBank/DDBJ whole genome shotgun (WGS) entry which is preliminary data.</text>
</comment>
<reference evidence="2 3" key="1">
    <citation type="submission" date="2020-08" db="EMBL/GenBank/DDBJ databases">
        <title>Sequencing the genomes of 1000 actinobacteria strains.</title>
        <authorList>
            <person name="Klenk H.-P."/>
        </authorList>
    </citation>
    <scope>NUCLEOTIDE SEQUENCE [LARGE SCALE GENOMIC DNA]</scope>
    <source>
        <strain evidence="2 3">DSM 16678</strain>
    </source>
</reference>
<accession>A0A839Y3M8</accession>
<name>A0A839Y3M8_9ACTN</name>
<evidence type="ECO:0000313" key="3">
    <source>
        <dbReference type="Proteomes" id="UP000580718"/>
    </source>
</evidence>
<gene>
    <name evidence="2" type="ORF">FHX36_000539</name>
</gene>
<feature type="region of interest" description="Disordered" evidence="1">
    <location>
        <begin position="1"/>
        <end position="20"/>
    </location>
</feature>
<organism evidence="2 3">
    <name type="scientific">Modestobacter versicolor</name>
    <dbReference type="NCBI Taxonomy" id="429133"/>
    <lineage>
        <taxon>Bacteria</taxon>
        <taxon>Bacillati</taxon>
        <taxon>Actinomycetota</taxon>
        <taxon>Actinomycetes</taxon>
        <taxon>Geodermatophilales</taxon>
        <taxon>Geodermatophilaceae</taxon>
        <taxon>Modestobacter</taxon>
    </lineage>
</organism>
<evidence type="ECO:0000256" key="1">
    <source>
        <dbReference type="SAM" id="MobiDB-lite"/>
    </source>
</evidence>
<sequence>MQQVDDVAAHQLRGSGHRQRDLRVQARCLLRAARPQAAAQPPDVVRVGDVERVAADTDPRHDRGQGTVRYRVVAHDRRRQLHR</sequence>
<dbReference type="AlphaFoldDB" id="A0A839Y3M8"/>
<proteinExistence type="predicted"/>
<dbReference type="EMBL" id="JACIBU010000001">
    <property type="protein sequence ID" value="MBB3674804.1"/>
    <property type="molecule type" value="Genomic_DNA"/>
</dbReference>
<protein>
    <submittedName>
        <fullName evidence="2">Uncharacterized protein</fullName>
    </submittedName>
</protein>
<dbReference type="Proteomes" id="UP000580718">
    <property type="component" value="Unassembled WGS sequence"/>
</dbReference>